<dbReference type="PROSITE" id="PS00330">
    <property type="entry name" value="HEMOLYSIN_CALCIUM"/>
    <property type="match status" value="6"/>
</dbReference>
<dbReference type="Gene3D" id="2.130.10.130">
    <property type="entry name" value="Integrin alpha, N-terminal"/>
    <property type="match status" value="3"/>
</dbReference>
<keyword evidence="3" id="KW-0378">Hydrolase</keyword>
<dbReference type="InterPro" id="IPR018511">
    <property type="entry name" value="Hemolysin-typ_Ca-bd_CS"/>
</dbReference>
<evidence type="ECO:0000256" key="4">
    <source>
        <dbReference type="ARBA" id="ARBA00023180"/>
    </source>
</evidence>
<dbReference type="InterPro" id="IPR000413">
    <property type="entry name" value="Integrin_alpha"/>
</dbReference>
<dbReference type="PRINTS" id="PR00313">
    <property type="entry name" value="CABNDNGRPT"/>
</dbReference>
<dbReference type="InterPro" id="IPR011049">
    <property type="entry name" value="Serralysin-like_metalloprot_C"/>
</dbReference>
<evidence type="ECO:0000256" key="1">
    <source>
        <dbReference type="ARBA" id="ARBA00022729"/>
    </source>
</evidence>
<dbReference type="PANTHER" id="PTHR23221">
    <property type="entry name" value="GLYCOSYLPHOSPHATIDYLINOSITOL PHOSPHOLIPASE D"/>
    <property type="match status" value="1"/>
</dbReference>
<name>A0ABU0IQ74_9CAUL</name>
<keyword evidence="4" id="KW-0325">Glycoprotein</keyword>
<accession>A0ABU0IQ74</accession>
<dbReference type="InterPro" id="IPR013517">
    <property type="entry name" value="FG-GAP"/>
</dbReference>
<evidence type="ECO:0000313" key="6">
    <source>
        <dbReference type="EMBL" id="MDQ0464119.1"/>
    </source>
</evidence>
<proteinExistence type="predicted"/>
<dbReference type="InterPro" id="IPR013519">
    <property type="entry name" value="Int_alpha_beta-p"/>
</dbReference>
<evidence type="ECO:0000256" key="2">
    <source>
        <dbReference type="ARBA" id="ARBA00022737"/>
    </source>
</evidence>
<evidence type="ECO:0000256" key="3">
    <source>
        <dbReference type="ARBA" id="ARBA00022801"/>
    </source>
</evidence>
<dbReference type="Pfam" id="PF01839">
    <property type="entry name" value="FG-GAP"/>
    <property type="match status" value="5"/>
</dbReference>
<keyword evidence="7" id="KW-1185">Reference proteome</keyword>
<organism evidence="6 7">
    <name type="scientific">Caulobacter ginsengisoli</name>
    <dbReference type="NCBI Taxonomy" id="400775"/>
    <lineage>
        <taxon>Bacteria</taxon>
        <taxon>Pseudomonadati</taxon>
        <taxon>Pseudomonadota</taxon>
        <taxon>Alphaproteobacteria</taxon>
        <taxon>Caulobacterales</taxon>
        <taxon>Caulobacteraceae</taxon>
        <taxon>Caulobacter</taxon>
    </lineage>
</organism>
<dbReference type="EMBL" id="JAUSVS010000002">
    <property type="protein sequence ID" value="MDQ0464119.1"/>
    <property type="molecule type" value="Genomic_DNA"/>
</dbReference>
<dbReference type="SUPFAM" id="SSF69318">
    <property type="entry name" value="Integrin alpha N-terminal domain"/>
    <property type="match status" value="1"/>
</dbReference>
<dbReference type="InterPro" id="IPR001343">
    <property type="entry name" value="Hemolysn_Ca-bd"/>
</dbReference>
<dbReference type="PRINTS" id="PR01185">
    <property type="entry name" value="INTEGRINA"/>
</dbReference>
<dbReference type="PROSITE" id="PS51470">
    <property type="entry name" value="FG_GAP"/>
    <property type="match status" value="3"/>
</dbReference>
<dbReference type="Pfam" id="PF00353">
    <property type="entry name" value="HemolysinCabind"/>
    <property type="match status" value="6"/>
</dbReference>
<dbReference type="PANTHER" id="PTHR23221:SF7">
    <property type="entry name" value="PHOSPHATIDYLINOSITOL-GLYCAN-SPECIFIC PHOSPHOLIPASE D"/>
    <property type="match status" value="1"/>
</dbReference>
<dbReference type="Gene3D" id="2.150.10.10">
    <property type="entry name" value="Serralysin-like metalloprotease, C-terminal"/>
    <property type="match status" value="4"/>
</dbReference>
<evidence type="ECO:0000313" key="7">
    <source>
        <dbReference type="Proteomes" id="UP001228905"/>
    </source>
</evidence>
<reference evidence="6 7" key="1">
    <citation type="submission" date="2023-07" db="EMBL/GenBank/DDBJ databases">
        <title>Genomic Encyclopedia of Type Strains, Phase IV (KMG-IV): sequencing the most valuable type-strain genomes for metagenomic binning, comparative biology and taxonomic classification.</title>
        <authorList>
            <person name="Goeker M."/>
        </authorList>
    </citation>
    <scope>NUCLEOTIDE SEQUENCE [LARGE SCALE GENOMIC DNA]</scope>
    <source>
        <strain evidence="6 7">DSM 18695</strain>
    </source>
</reference>
<keyword evidence="1" id="KW-0732">Signal</keyword>
<dbReference type="InterPro" id="IPR028994">
    <property type="entry name" value="Integrin_alpha_N"/>
</dbReference>
<dbReference type="Proteomes" id="UP001228905">
    <property type="component" value="Unassembled WGS sequence"/>
</dbReference>
<keyword evidence="2" id="KW-0677">Repeat</keyword>
<comment type="caution">
    <text evidence="6">The sequence shown here is derived from an EMBL/GenBank/DDBJ whole genome shotgun (WGS) entry which is preliminary data.</text>
</comment>
<dbReference type="SMART" id="SM00191">
    <property type="entry name" value="Int_alpha"/>
    <property type="match status" value="7"/>
</dbReference>
<dbReference type="SUPFAM" id="SSF51120">
    <property type="entry name" value="beta-Roll"/>
    <property type="match status" value="3"/>
</dbReference>
<feature type="region of interest" description="Disordered" evidence="5">
    <location>
        <begin position="662"/>
        <end position="704"/>
    </location>
</feature>
<sequence length="915" mass="90642">MSNFPAVLDVASLDSADGSVLTANPTASAGFSLARIGDINGDGFDDFVVGAPDLYYHVGGVFVVFGNASGLPATLNLSALDGTNGFEVRGTTLNGRAGFSVTGGDFNGDGLADVLVGNPNADPGTTDAGSVFVVLGRQSGFSAVEWADNPNQEQAFRLNGPTTSGHAGALVAAVDLNGDGFDDVVMADYVHPYAGFDPNHPNVNGRVEVYFGRPGYALSSETVIGGGFTITGTAAQPNLGQHLSAAGDFNGDGIADLLVGVNNYDAYVIYGDAAASGWTSFDIDHVDPSRGMHIHGPIVPTWASAGDVNGDGFDDIIVGSWAKGSFGEAYVVFGGASGDIDLTTGVPDSRWMRLVGDNSGGGSSRFGTSVAGLGDVNGDGYDDVIVAAPAGFPGSGAAYVIFGGPDLAGTTLNMAGLGALDGFRINNIGVTLSGPSVSGAGDVNHDGLDDILVSGGGKSYVIYGRWTTQVFDGDSGDNTLTGAPGDDILDGGGGADILYGLVGADTLSGDDGGDLLDGGTGADAMTGGAGDDSYYVDDIGDTTVEAGGEGSDVVYTTIDWTLAANIEKLILDGSGDIDGTGNTAANVMTGNAGSNTLDGGAGADLIKGGLGDDTLLGGIGDDQLLGGDGTDSLDGQGDNDRLDGGIGNDILAGGAGNDILDGGGDNDGLDGGTGNDQLNGGGGIDSLTGGDGNDVLDGGTGGDAMTGGLGDDTYSVDDAGDTTVELAGQGTDMIRASIGWVMGANLENLVLDGTGNIDGTGNGAVNAITGNTGANTLDGQAGDDVLKGMNGNDVLIGGTGSDILVGGAGADTFVVRQASVIQSHLGGAVEVDTVNDLILVQGDKLDLSAIDADSSTGADDAFHLVGSFSHHAGEMTLNVSGGITLLSLDVDGDGSADYRMKITGDVHLDSGGWLL</sequence>
<evidence type="ECO:0000256" key="5">
    <source>
        <dbReference type="SAM" id="MobiDB-lite"/>
    </source>
</evidence>
<gene>
    <name evidence="6" type="ORF">QO010_001890</name>
</gene>
<protein>
    <submittedName>
        <fullName evidence="6">Ca2+-binding RTX toxin-like protein</fullName>
    </submittedName>
</protein>
<dbReference type="RefSeq" id="WP_307348527.1">
    <property type="nucleotide sequence ID" value="NZ_JAUSVS010000002.1"/>
</dbReference>